<keyword evidence="2" id="KW-0812">Transmembrane</keyword>
<feature type="region of interest" description="Disordered" evidence="1">
    <location>
        <begin position="233"/>
        <end position="282"/>
    </location>
</feature>
<dbReference type="Gene3D" id="3.30.460.90">
    <property type="match status" value="1"/>
</dbReference>
<proteinExistence type="predicted"/>
<evidence type="ECO:0000259" key="3">
    <source>
        <dbReference type="Pfam" id="PF20266"/>
    </source>
</evidence>
<feature type="domain" description="Mab-21-like HhH/H2TH-like" evidence="3">
    <location>
        <begin position="586"/>
        <end position="670"/>
    </location>
</feature>
<name>A0A210QKT0_MIZYE</name>
<dbReference type="PANTHER" id="PTHR10656:SF9">
    <property type="entry name" value="INOSITOL 1,4,5-TRISPHOSPHATE RECEPTOR-INTERACTING PROTEIN-LIKE 2"/>
    <property type="match status" value="1"/>
</dbReference>
<evidence type="ECO:0000256" key="2">
    <source>
        <dbReference type="SAM" id="Phobius"/>
    </source>
</evidence>
<dbReference type="InterPro" id="IPR046906">
    <property type="entry name" value="Mab-21_HhH/H2TH-like"/>
</dbReference>
<dbReference type="EMBL" id="NEDP02003157">
    <property type="protein sequence ID" value="OWF49347.1"/>
    <property type="molecule type" value="Genomic_DNA"/>
</dbReference>
<dbReference type="PANTHER" id="PTHR10656">
    <property type="entry name" value="CELL FATE DETERMINING PROTEIN MAB21-RELATED"/>
    <property type="match status" value="1"/>
</dbReference>
<keyword evidence="5" id="KW-1185">Reference proteome</keyword>
<dbReference type="Gene3D" id="1.10.1410.40">
    <property type="match status" value="1"/>
</dbReference>
<dbReference type="Pfam" id="PF20266">
    <property type="entry name" value="Mab-21_C"/>
    <property type="match status" value="1"/>
</dbReference>
<evidence type="ECO:0000313" key="5">
    <source>
        <dbReference type="Proteomes" id="UP000242188"/>
    </source>
</evidence>
<feature type="transmembrane region" description="Helical" evidence="2">
    <location>
        <begin position="98"/>
        <end position="122"/>
    </location>
</feature>
<keyword evidence="2" id="KW-0472">Membrane</keyword>
<dbReference type="OrthoDB" id="6159453at2759"/>
<dbReference type="Proteomes" id="UP000242188">
    <property type="component" value="Unassembled WGS sequence"/>
</dbReference>
<keyword evidence="4" id="KW-0675">Receptor</keyword>
<keyword evidence="2" id="KW-1133">Transmembrane helix</keyword>
<protein>
    <submittedName>
        <fullName evidence="4">Inositol 1,4,5-trisphosphate receptor-interacting protein</fullName>
    </submittedName>
</protein>
<organism evidence="4 5">
    <name type="scientific">Mizuhopecten yessoensis</name>
    <name type="common">Japanese scallop</name>
    <name type="synonym">Patinopecten yessoensis</name>
    <dbReference type="NCBI Taxonomy" id="6573"/>
    <lineage>
        <taxon>Eukaryota</taxon>
        <taxon>Metazoa</taxon>
        <taxon>Spiralia</taxon>
        <taxon>Lophotrochozoa</taxon>
        <taxon>Mollusca</taxon>
        <taxon>Bivalvia</taxon>
        <taxon>Autobranchia</taxon>
        <taxon>Pteriomorphia</taxon>
        <taxon>Pectinida</taxon>
        <taxon>Pectinoidea</taxon>
        <taxon>Pectinidae</taxon>
        <taxon>Mizuhopecten</taxon>
    </lineage>
</organism>
<dbReference type="InterPro" id="IPR024810">
    <property type="entry name" value="MAB21L/cGLR"/>
</dbReference>
<evidence type="ECO:0000313" key="4">
    <source>
        <dbReference type="EMBL" id="OWF49347.1"/>
    </source>
</evidence>
<feature type="compositionally biased region" description="Basic and acidic residues" evidence="1">
    <location>
        <begin position="273"/>
        <end position="282"/>
    </location>
</feature>
<accession>A0A210QKT0</accession>
<comment type="caution">
    <text evidence="4">The sequence shown here is derived from an EMBL/GenBank/DDBJ whole genome shotgun (WGS) entry which is preliminary data.</text>
</comment>
<dbReference type="SMART" id="SM01265">
    <property type="entry name" value="Mab-21"/>
    <property type="match status" value="1"/>
</dbReference>
<reference evidence="4 5" key="1">
    <citation type="journal article" date="2017" name="Nat. Ecol. Evol.">
        <title>Scallop genome provides insights into evolution of bilaterian karyotype and development.</title>
        <authorList>
            <person name="Wang S."/>
            <person name="Zhang J."/>
            <person name="Jiao W."/>
            <person name="Li J."/>
            <person name="Xun X."/>
            <person name="Sun Y."/>
            <person name="Guo X."/>
            <person name="Huan P."/>
            <person name="Dong B."/>
            <person name="Zhang L."/>
            <person name="Hu X."/>
            <person name="Sun X."/>
            <person name="Wang J."/>
            <person name="Zhao C."/>
            <person name="Wang Y."/>
            <person name="Wang D."/>
            <person name="Huang X."/>
            <person name="Wang R."/>
            <person name="Lv J."/>
            <person name="Li Y."/>
            <person name="Zhang Z."/>
            <person name="Liu B."/>
            <person name="Lu W."/>
            <person name="Hui Y."/>
            <person name="Liang J."/>
            <person name="Zhou Z."/>
            <person name="Hou R."/>
            <person name="Li X."/>
            <person name="Liu Y."/>
            <person name="Li H."/>
            <person name="Ning X."/>
            <person name="Lin Y."/>
            <person name="Zhao L."/>
            <person name="Xing Q."/>
            <person name="Dou J."/>
            <person name="Li Y."/>
            <person name="Mao J."/>
            <person name="Guo H."/>
            <person name="Dou H."/>
            <person name="Li T."/>
            <person name="Mu C."/>
            <person name="Jiang W."/>
            <person name="Fu Q."/>
            <person name="Fu X."/>
            <person name="Miao Y."/>
            <person name="Liu J."/>
            <person name="Yu Q."/>
            <person name="Li R."/>
            <person name="Liao H."/>
            <person name="Li X."/>
            <person name="Kong Y."/>
            <person name="Jiang Z."/>
            <person name="Chourrout D."/>
            <person name="Li R."/>
            <person name="Bao Z."/>
        </authorList>
    </citation>
    <scope>NUCLEOTIDE SEQUENCE [LARGE SCALE GENOMIC DNA]</scope>
    <source>
        <strain evidence="4 5">PY_sf001</strain>
    </source>
</reference>
<evidence type="ECO:0000256" key="1">
    <source>
        <dbReference type="SAM" id="MobiDB-lite"/>
    </source>
</evidence>
<feature type="compositionally biased region" description="Polar residues" evidence="1">
    <location>
        <begin position="233"/>
        <end position="243"/>
    </location>
</feature>
<sequence>MISDITRGVFNSTNFYKVFVKVNLWFCTINHDPSRQVDGSQHTNNTSLWDVGNEFLSEAIQYMFSANKAVSVDRPRPSDDGTYCEKKFDSINEHRVPVALLLAVLIATVCVVFTSLFIFICWRVRRNRFRSNKVVTIVDFKPTDEDQQSTTVLTDDSHNENDRYQTKCELYDEYRTGKFKGILLVFPTYIQPRKNGGNLHSSESEISWFLKNSVDYVFSELDKYLLDRASLNSPTSNGPSTSLADHMTSPRLTTRRVVPRSRQGRGSSPQLTQHDRVDEPSERRAWQEFQQKVIPLGKFPYHNDAYRNTDKIADTKVRNLIQFYNAQCVVRFEQWNGACLIANYTLILLEKAMKTLNIDASGMSFNRLEMTGSIMKGLKSSTAGQFDVLMIFQGCGFKVAQALDQISSTNIPPGKLVLTAEQTRDQPNECLKNCNLDNDNFLCVSSEELVSVTESMLDKGIQKIYTETRSLIDRLPFRIQRSATASLTLSLDTRNVVGLNLPEIKLQIIPAIPLHAGGWYQLSTVYAVPPWHVQDVKRKALSRGGGANQACSHDLLWSLSLGELEKAFFGGFDKKMETAGVTSCHIICLTILKTLFTSVTRRSLLDRGEINSYILETVISFLLLESLPSDWTLDKLADRFSDSIHFLRSAMEHGRLPNFFLHNPHLLKQMPALKTYPFLTKGRQENLLADSRQDTTEKTFKFMNHRLKEMKMEDCVKGDYSEELWEYEFFVFN</sequence>
<gene>
    <name evidence="4" type="ORF">KP79_PYT14697</name>
</gene>
<dbReference type="AlphaFoldDB" id="A0A210QKT0"/>
<feature type="compositionally biased region" description="Basic residues" evidence="1">
    <location>
        <begin position="253"/>
        <end position="263"/>
    </location>
</feature>